<evidence type="ECO:0008006" key="3">
    <source>
        <dbReference type="Google" id="ProtNLM"/>
    </source>
</evidence>
<gene>
    <name evidence="2" type="ORF">BN1049_01339</name>
</gene>
<reference evidence="2" key="1">
    <citation type="submission" date="2014-07" db="EMBL/GenBank/DDBJ databases">
        <authorList>
            <person name="Urmite Genomes Urmite Genomes"/>
        </authorList>
    </citation>
    <scope>NUCLEOTIDE SEQUENCE</scope>
    <source>
        <strain evidence="2">12M76_air</strain>
    </source>
</reference>
<feature type="compositionally biased region" description="Polar residues" evidence="1">
    <location>
        <begin position="47"/>
        <end position="60"/>
    </location>
</feature>
<protein>
    <recommendedName>
        <fullName evidence="3">Type II toxin-antitoxin system HicA family toxin</fullName>
    </recommendedName>
</protein>
<evidence type="ECO:0000313" key="2">
    <source>
        <dbReference type="EMBL" id="CEA04077.1"/>
    </source>
</evidence>
<sequence length="80" mass="8694">MNSISTVGKLKKPLQDLAEYASRHGWSISRTSGGHIRFTKPGYPPVYTSSTPSDPRSSLNARAKLRRTQHGTGGGSHEQT</sequence>
<dbReference type="EMBL" id="LK391969">
    <property type="protein sequence ID" value="CEF26410.1"/>
    <property type="molecule type" value="Genomic_DNA"/>
</dbReference>
<feature type="compositionally biased region" description="Gly residues" evidence="1">
    <location>
        <begin position="71"/>
        <end position="80"/>
    </location>
</feature>
<dbReference type="OrthoDB" id="8527745at2"/>
<organism evidence="2">
    <name type="scientific">Pseudomonas saudimassiliensis</name>
    <dbReference type="NCBI Taxonomy" id="1461581"/>
    <lineage>
        <taxon>Bacteria</taxon>
        <taxon>Pseudomonadati</taxon>
        <taxon>Pseudomonadota</taxon>
        <taxon>Gammaproteobacteria</taxon>
        <taxon>Pseudomonadales</taxon>
        <taxon>Pseudomonadaceae</taxon>
        <taxon>Pseudomonas</taxon>
    </lineage>
</organism>
<dbReference type="PATRIC" id="fig|1461581.3.peg.1318"/>
<name>A0A078MF74_9PSED</name>
<dbReference type="AlphaFoldDB" id="A0A078MF74"/>
<dbReference type="SUPFAM" id="SSF54786">
    <property type="entry name" value="YcfA/nrd intein domain"/>
    <property type="match status" value="1"/>
</dbReference>
<evidence type="ECO:0000256" key="1">
    <source>
        <dbReference type="SAM" id="MobiDB-lite"/>
    </source>
</evidence>
<feature type="region of interest" description="Disordered" evidence="1">
    <location>
        <begin position="31"/>
        <end position="80"/>
    </location>
</feature>
<proteinExistence type="predicted"/>
<accession>A0A078MF74</accession>
<dbReference type="RefSeq" id="WP_076939734.1">
    <property type="nucleotide sequence ID" value="NZ_LK391969.1"/>
</dbReference>
<dbReference type="EMBL" id="LM997413">
    <property type="protein sequence ID" value="CEA04077.1"/>
    <property type="molecule type" value="Genomic_DNA"/>
</dbReference>